<evidence type="ECO:0000313" key="2">
    <source>
        <dbReference type="EMBL" id="CAI9772521.1"/>
    </source>
</evidence>
<dbReference type="AlphaFoldDB" id="A0AAD1ZQW6"/>
<feature type="region of interest" description="Disordered" evidence="1">
    <location>
        <begin position="81"/>
        <end position="103"/>
    </location>
</feature>
<accession>A0AAD1ZQW6</accession>
<dbReference type="Proteomes" id="UP000834106">
    <property type="component" value="Chromosome 12"/>
</dbReference>
<protein>
    <submittedName>
        <fullName evidence="2">Uncharacterized protein</fullName>
    </submittedName>
</protein>
<evidence type="ECO:0000256" key="1">
    <source>
        <dbReference type="SAM" id="MobiDB-lite"/>
    </source>
</evidence>
<keyword evidence="3" id="KW-1185">Reference proteome</keyword>
<dbReference type="EMBL" id="OU503047">
    <property type="protein sequence ID" value="CAI9772521.1"/>
    <property type="molecule type" value="Genomic_DNA"/>
</dbReference>
<evidence type="ECO:0000313" key="3">
    <source>
        <dbReference type="Proteomes" id="UP000834106"/>
    </source>
</evidence>
<proteinExistence type="predicted"/>
<gene>
    <name evidence="2" type="ORF">FPE_LOCUS19951</name>
</gene>
<sequence>MKFFTELALCWGGAIVSPAAESTVSGRRREEEHWPRNCSHEHAASGVRKNKPYKHWKPNLHAISEDRPIYDLNQQTVRSDHNEQPHKVKHKSTIKVVPPPSHPDNYRKSSHLFALLAFSPTPFMI</sequence>
<dbReference type="PANTHER" id="PTHR35318">
    <property type="entry name" value="BNAA10G08410D PROTEIN"/>
    <property type="match status" value="1"/>
</dbReference>
<feature type="compositionally biased region" description="Basic and acidic residues" evidence="1">
    <location>
        <begin position="27"/>
        <end position="43"/>
    </location>
</feature>
<reference evidence="2" key="1">
    <citation type="submission" date="2023-05" db="EMBL/GenBank/DDBJ databases">
        <authorList>
            <person name="Huff M."/>
        </authorList>
    </citation>
    <scope>NUCLEOTIDE SEQUENCE</scope>
</reference>
<dbReference type="PANTHER" id="PTHR35318:SF2">
    <property type="entry name" value="OS08G0138900 PROTEIN"/>
    <property type="match status" value="1"/>
</dbReference>
<organism evidence="2 3">
    <name type="scientific">Fraxinus pennsylvanica</name>
    <dbReference type="NCBI Taxonomy" id="56036"/>
    <lineage>
        <taxon>Eukaryota</taxon>
        <taxon>Viridiplantae</taxon>
        <taxon>Streptophyta</taxon>
        <taxon>Embryophyta</taxon>
        <taxon>Tracheophyta</taxon>
        <taxon>Spermatophyta</taxon>
        <taxon>Magnoliopsida</taxon>
        <taxon>eudicotyledons</taxon>
        <taxon>Gunneridae</taxon>
        <taxon>Pentapetalae</taxon>
        <taxon>asterids</taxon>
        <taxon>lamiids</taxon>
        <taxon>Lamiales</taxon>
        <taxon>Oleaceae</taxon>
        <taxon>Oleeae</taxon>
        <taxon>Fraxinus</taxon>
    </lineage>
</organism>
<name>A0AAD1ZQW6_9LAMI</name>
<feature type="region of interest" description="Disordered" evidence="1">
    <location>
        <begin position="20"/>
        <end position="53"/>
    </location>
</feature>